<feature type="compositionally biased region" description="Basic residues" evidence="1">
    <location>
        <begin position="53"/>
        <end position="62"/>
    </location>
</feature>
<evidence type="ECO:0000313" key="2">
    <source>
        <dbReference type="EMBL" id="CEK47971.1"/>
    </source>
</evidence>
<feature type="region of interest" description="Disordered" evidence="1">
    <location>
        <begin position="1"/>
        <end position="103"/>
    </location>
</feature>
<gene>
    <name evidence="2" type="primary">ORF2786</name>
</gene>
<accession>A0A0B6XWT6</accession>
<name>A0A0B6XWT6_9EUPU</name>
<protein>
    <submittedName>
        <fullName evidence="2">Uncharacterized protein</fullName>
    </submittedName>
</protein>
<organism evidence="2">
    <name type="scientific">Arion vulgaris</name>
    <dbReference type="NCBI Taxonomy" id="1028688"/>
    <lineage>
        <taxon>Eukaryota</taxon>
        <taxon>Metazoa</taxon>
        <taxon>Spiralia</taxon>
        <taxon>Lophotrochozoa</taxon>
        <taxon>Mollusca</taxon>
        <taxon>Gastropoda</taxon>
        <taxon>Heterobranchia</taxon>
        <taxon>Euthyneura</taxon>
        <taxon>Panpulmonata</taxon>
        <taxon>Eupulmonata</taxon>
        <taxon>Stylommatophora</taxon>
        <taxon>Helicina</taxon>
        <taxon>Arionoidea</taxon>
        <taxon>Arionidae</taxon>
        <taxon>Arion</taxon>
    </lineage>
</organism>
<feature type="compositionally biased region" description="Polar residues" evidence="1">
    <location>
        <begin position="93"/>
        <end position="103"/>
    </location>
</feature>
<sequence>MTVSEASNMTVSEASNIDKEHDEDNNEQWNQNFDISNQISQDFLNAHVTNKTKPPKRKKRKASGFQAKAKQRKKPVKKKLKGQQMSVFDNGMNVESSDHSPNM</sequence>
<evidence type="ECO:0000256" key="1">
    <source>
        <dbReference type="SAM" id="MobiDB-lite"/>
    </source>
</evidence>
<dbReference type="AlphaFoldDB" id="A0A0B6XWT6"/>
<dbReference type="EMBL" id="HACG01001106">
    <property type="protein sequence ID" value="CEK47971.1"/>
    <property type="molecule type" value="Transcribed_RNA"/>
</dbReference>
<feature type="non-terminal residue" evidence="2">
    <location>
        <position position="103"/>
    </location>
</feature>
<feature type="compositionally biased region" description="Polar residues" evidence="1">
    <location>
        <begin position="27"/>
        <end position="49"/>
    </location>
</feature>
<proteinExistence type="predicted"/>
<reference evidence="2" key="1">
    <citation type="submission" date="2014-12" db="EMBL/GenBank/DDBJ databases">
        <title>Insight into the proteome of Arion vulgaris.</title>
        <authorList>
            <person name="Aradska J."/>
            <person name="Bulat T."/>
            <person name="Smidak R."/>
            <person name="Sarate P."/>
            <person name="Gangsoo J."/>
            <person name="Sialana F."/>
            <person name="Bilban M."/>
            <person name="Lubec G."/>
        </authorList>
    </citation>
    <scope>NUCLEOTIDE SEQUENCE</scope>
    <source>
        <tissue evidence="2">Skin</tissue>
    </source>
</reference>
<feature type="compositionally biased region" description="Basic residues" evidence="1">
    <location>
        <begin position="69"/>
        <end position="81"/>
    </location>
</feature>
<feature type="compositionally biased region" description="Polar residues" evidence="1">
    <location>
        <begin position="1"/>
        <end position="15"/>
    </location>
</feature>